<dbReference type="EMBL" id="ONZF01000003">
    <property type="protein sequence ID" value="SPJ24170.1"/>
    <property type="molecule type" value="Genomic_DNA"/>
</dbReference>
<accession>A0A2R8BVL8</accession>
<evidence type="ECO:0000313" key="2">
    <source>
        <dbReference type="Proteomes" id="UP000244912"/>
    </source>
</evidence>
<reference evidence="1 2" key="1">
    <citation type="submission" date="2018-03" db="EMBL/GenBank/DDBJ databases">
        <authorList>
            <person name="Keele B.F."/>
        </authorList>
    </citation>
    <scope>NUCLEOTIDE SEQUENCE [LARGE SCALE GENOMIC DNA]</scope>
    <source>
        <strain evidence="1 2">CECT 8504</strain>
    </source>
</reference>
<organism evidence="1 2">
    <name type="scientific">Palleronia abyssalis</name>
    <dbReference type="NCBI Taxonomy" id="1501240"/>
    <lineage>
        <taxon>Bacteria</taxon>
        <taxon>Pseudomonadati</taxon>
        <taxon>Pseudomonadota</taxon>
        <taxon>Alphaproteobacteria</taxon>
        <taxon>Rhodobacterales</taxon>
        <taxon>Roseobacteraceae</taxon>
        <taxon>Palleronia</taxon>
    </lineage>
</organism>
<dbReference type="OrthoDB" id="9815445at2"/>
<dbReference type="RefSeq" id="WP_146190477.1">
    <property type="nucleotide sequence ID" value="NZ_ONZF01000003.1"/>
</dbReference>
<name>A0A2R8BVL8_9RHOB</name>
<dbReference type="AlphaFoldDB" id="A0A2R8BVL8"/>
<keyword evidence="2" id="KW-1185">Reference proteome</keyword>
<gene>
    <name evidence="1" type="ORF">PAA8504_01998</name>
</gene>
<evidence type="ECO:0000313" key="1">
    <source>
        <dbReference type="EMBL" id="SPJ24170.1"/>
    </source>
</evidence>
<sequence>MLLPFGDMFTGALRGREDIFAAPPNYFPGYPQWNVYARVFDKLPMGRWFFDLIVVTTIITAL</sequence>
<protein>
    <submittedName>
        <fullName evidence="1">Uncharacterized protein</fullName>
    </submittedName>
</protein>
<proteinExistence type="predicted"/>
<dbReference type="Proteomes" id="UP000244912">
    <property type="component" value="Unassembled WGS sequence"/>
</dbReference>